<sequence>MKKLYPFALACSFSAALFSCQALEDRIRPKTTEVTYPADFDFATVKSSSVHLTALGSDNAPLVLPNIRIYDGNPAEGGNLLYHGATDVEGKLAVHLPIPVSEEKVYIQYNYTGISDAVLPITNSTITHQVKAGSKNGRIAAGGGESISQEYYPYINKTEGLLMYEDNWPFAGDFDLNDVVIKYTFLTNGIYPDPANTMSKLVCKFDVKALGATFDNSFHLELDNIDASNINLITLKGGNGNIIYQGTAPSGVKFGANAAKSAVFDIFTTSQLGTDFINTKNKSTNCTGLPKAELTIEFKTPISVNSTSVVTSDFPYNPFIRVQGKKDREVHLSRKNASIDSSPFAGIASTNDKNANYRYDKENSMDTGMPFAMLVPVKYDLKGDQFDFTVRYALEQVPMYVAFPKFDEWGRSSGGEQPLWYQNFIDSKTIVPCNN</sequence>
<name>A0ABT8RCH5_9BACT</name>
<dbReference type="Proteomes" id="UP001168528">
    <property type="component" value="Unassembled WGS sequence"/>
</dbReference>
<dbReference type="InterPro" id="IPR031025">
    <property type="entry name" value="LruC_dom"/>
</dbReference>
<evidence type="ECO:0000313" key="3">
    <source>
        <dbReference type="Proteomes" id="UP001168528"/>
    </source>
</evidence>
<keyword evidence="3" id="KW-1185">Reference proteome</keyword>
<accession>A0ABT8RCH5</accession>
<reference evidence="2" key="1">
    <citation type="submission" date="2023-07" db="EMBL/GenBank/DDBJ databases">
        <title>The genome sequence of Rhodocytophaga aerolata KACC 12507.</title>
        <authorList>
            <person name="Zhang X."/>
        </authorList>
    </citation>
    <scope>NUCLEOTIDE SEQUENCE</scope>
    <source>
        <strain evidence="2">KACC 12507</strain>
    </source>
</reference>
<dbReference type="NCBIfam" id="TIGR04456">
    <property type="entry name" value="LruC_dom"/>
    <property type="match status" value="1"/>
</dbReference>
<evidence type="ECO:0000313" key="2">
    <source>
        <dbReference type="EMBL" id="MDO1449807.1"/>
    </source>
</evidence>
<evidence type="ECO:0000259" key="1">
    <source>
        <dbReference type="Pfam" id="PF16130"/>
    </source>
</evidence>
<comment type="caution">
    <text evidence="2">The sequence shown here is derived from an EMBL/GenBank/DDBJ whole genome shotgun (WGS) entry which is preliminary data.</text>
</comment>
<organism evidence="2 3">
    <name type="scientific">Rhodocytophaga aerolata</name>
    <dbReference type="NCBI Taxonomy" id="455078"/>
    <lineage>
        <taxon>Bacteria</taxon>
        <taxon>Pseudomonadati</taxon>
        <taxon>Bacteroidota</taxon>
        <taxon>Cytophagia</taxon>
        <taxon>Cytophagales</taxon>
        <taxon>Rhodocytophagaceae</taxon>
        <taxon>Rhodocytophaga</taxon>
    </lineage>
</organism>
<dbReference type="EMBL" id="JAUKPO010000022">
    <property type="protein sequence ID" value="MDO1449807.1"/>
    <property type="molecule type" value="Genomic_DNA"/>
</dbReference>
<feature type="domain" description="DUF4842" evidence="1">
    <location>
        <begin position="197"/>
        <end position="421"/>
    </location>
</feature>
<dbReference type="InterPro" id="IPR032295">
    <property type="entry name" value="DUF4842"/>
</dbReference>
<dbReference type="PROSITE" id="PS51257">
    <property type="entry name" value="PROKAR_LIPOPROTEIN"/>
    <property type="match status" value="1"/>
</dbReference>
<dbReference type="RefSeq" id="WP_302040610.1">
    <property type="nucleotide sequence ID" value="NZ_JAUKPO010000022.1"/>
</dbReference>
<protein>
    <submittedName>
        <fullName evidence="2">LruC domain-containing protein</fullName>
    </submittedName>
</protein>
<proteinExistence type="predicted"/>
<gene>
    <name evidence="2" type="ORF">Q0590_26245</name>
</gene>
<dbReference type="Pfam" id="PF16130">
    <property type="entry name" value="DUF4842"/>
    <property type="match status" value="1"/>
</dbReference>